<dbReference type="Gramene" id="Pp3c16_13120V3.1">
    <property type="protein sequence ID" value="Pp3c16_13120V3.1"/>
    <property type="gene ID" value="Pp3c16_13120"/>
</dbReference>
<reference evidence="2 4" key="1">
    <citation type="journal article" date="2008" name="Science">
        <title>The Physcomitrella genome reveals evolutionary insights into the conquest of land by plants.</title>
        <authorList>
            <person name="Rensing S."/>
            <person name="Lang D."/>
            <person name="Zimmer A."/>
            <person name="Terry A."/>
            <person name="Salamov A."/>
            <person name="Shapiro H."/>
            <person name="Nishiyama T."/>
            <person name="Perroud P.-F."/>
            <person name="Lindquist E."/>
            <person name="Kamisugi Y."/>
            <person name="Tanahashi T."/>
            <person name="Sakakibara K."/>
            <person name="Fujita T."/>
            <person name="Oishi K."/>
            <person name="Shin-I T."/>
            <person name="Kuroki Y."/>
            <person name="Toyoda A."/>
            <person name="Suzuki Y."/>
            <person name="Hashimoto A."/>
            <person name="Yamaguchi K."/>
            <person name="Sugano A."/>
            <person name="Kohara Y."/>
            <person name="Fujiyama A."/>
            <person name="Anterola A."/>
            <person name="Aoki S."/>
            <person name="Ashton N."/>
            <person name="Barbazuk W.B."/>
            <person name="Barker E."/>
            <person name="Bennetzen J."/>
            <person name="Bezanilla M."/>
            <person name="Blankenship R."/>
            <person name="Cho S.H."/>
            <person name="Dutcher S."/>
            <person name="Estelle M."/>
            <person name="Fawcett J.A."/>
            <person name="Gundlach H."/>
            <person name="Hanada K."/>
            <person name="Heyl A."/>
            <person name="Hicks K.A."/>
            <person name="Hugh J."/>
            <person name="Lohr M."/>
            <person name="Mayer K."/>
            <person name="Melkozernov A."/>
            <person name="Murata T."/>
            <person name="Nelson D."/>
            <person name="Pils B."/>
            <person name="Prigge M."/>
            <person name="Reiss B."/>
            <person name="Renner T."/>
            <person name="Rombauts S."/>
            <person name="Rushton P."/>
            <person name="Sanderfoot A."/>
            <person name="Schween G."/>
            <person name="Shiu S.-H."/>
            <person name="Stueber K."/>
            <person name="Theodoulou F.L."/>
            <person name="Tu H."/>
            <person name="Van de Peer Y."/>
            <person name="Verrier P.J."/>
            <person name="Waters E."/>
            <person name="Wood A."/>
            <person name="Yang L."/>
            <person name="Cove D."/>
            <person name="Cuming A."/>
            <person name="Hasebe M."/>
            <person name="Lucas S."/>
            <person name="Mishler D.B."/>
            <person name="Reski R."/>
            <person name="Grigoriev I."/>
            <person name="Quatrano R.S."/>
            <person name="Boore J.L."/>
        </authorList>
    </citation>
    <scope>NUCLEOTIDE SEQUENCE [LARGE SCALE GENOMIC DNA]</scope>
    <source>
        <strain evidence="3 4">cv. Gransden 2004</strain>
    </source>
</reference>
<dbReference type="InterPro" id="IPR023346">
    <property type="entry name" value="Lysozyme-like_dom_sf"/>
</dbReference>
<organism evidence="2">
    <name type="scientific">Physcomitrium patens</name>
    <name type="common">Spreading-leaved earth moss</name>
    <name type="synonym">Physcomitrella patens</name>
    <dbReference type="NCBI Taxonomy" id="3218"/>
    <lineage>
        <taxon>Eukaryota</taxon>
        <taxon>Viridiplantae</taxon>
        <taxon>Streptophyta</taxon>
        <taxon>Embryophyta</taxon>
        <taxon>Bryophyta</taxon>
        <taxon>Bryophytina</taxon>
        <taxon>Bryopsida</taxon>
        <taxon>Funariidae</taxon>
        <taxon>Funariales</taxon>
        <taxon>Funariaceae</taxon>
        <taxon>Physcomitrium</taxon>
    </lineage>
</organism>
<dbReference type="SUPFAM" id="SSF53955">
    <property type="entry name" value="Lysozyme-like"/>
    <property type="match status" value="1"/>
</dbReference>
<dbReference type="EMBL" id="ABEU02000016">
    <property type="protein sequence ID" value="PNR37802.1"/>
    <property type="molecule type" value="Genomic_DNA"/>
</dbReference>
<dbReference type="InParanoid" id="A0A2K1J8E6"/>
<dbReference type="InterPro" id="IPR000726">
    <property type="entry name" value="Glyco_hydro_19_cat"/>
</dbReference>
<protein>
    <recommendedName>
        <fullName evidence="1">Glycoside hydrolase family 19 catalytic domain-containing protein</fullName>
    </recommendedName>
</protein>
<accession>A0A2K1J8E6</accession>
<sequence>MVEREECPRPDHSRSPCGGLHCCCSWSACLALSGGDHLRSILAREKFADWFPYRNPFYRYDGLMAAANSFPSFATKVSPAAQKREVAAFFAHVKQETDGTESAIAAASVFT</sequence>
<dbReference type="GO" id="GO:0006032">
    <property type="term" value="P:chitin catabolic process"/>
    <property type="evidence" value="ECO:0007669"/>
    <property type="project" value="InterPro"/>
</dbReference>
<dbReference type="STRING" id="3218.A0A2K1J8E6"/>
<evidence type="ECO:0000313" key="3">
    <source>
        <dbReference type="EnsemblPlants" id="Pp3c16_13120V3.1"/>
    </source>
</evidence>
<evidence type="ECO:0000259" key="1">
    <source>
        <dbReference type="Pfam" id="PF00182"/>
    </source>
</evidence>
<dbReference type="PROSITE" id="PS51257">
    <property type="entry name" value="PROKAR_LIPOPROTEIN"/>
    <property type="match status" value="1"/>
</dbReference>
<dbReference type="GO" id="GO:0016998">
    <property type="term" value="P:cell wall macromolecule catabolic process"/>
    <property type="evidence" value="ECO:0007669"/>
    <property type="project" value="InterPro"/>
</dbReference>
<dbReference type="EnsemblPlants" id="Pp3c16_13120V3.1">
    <property type="protein sequence ID" value="Pp3c16_13120V3.1"/>
    <property type="gene ID" value="Pp3c16_13120"/>
</dbReference>
<reference evidence="2 4" key="2">
    <citation type="journal article" date="2018" name="Plant J.">
        <title>The Physcomitrella patens chromosome-scale assembly reveals moss genome structure and evolution.</title>
        <authorList>
            <person name="Lang D."/>
            <person name="Ullrich K.K."/>
            <person name="Murat F."/>
            <person name="Fuchs J."/>
            <person name="Jenkins J."/>
            <person name="Haas F.B."/>
            <person name="Piednoel M."/>
            <person name="Gundlach H."/>
            <person name="Van Bel M."/>
            <person name="Meyberg R."/>
            <person name="Vives C."/>
            <person name="Morata J."/>
            <person name="Symeonidi A."/>
            <person name="Hiss M."/>
            <person name="Muchero W."/>
            <person name="Kamisugi Y."/>
            <person name="Saleh O."/>
            <person name="Blanc G."/>
            <person name="Decker E.L."/>
            <person name="van Gessel N."/>
            <person name="Grimwood J."/>
            <person name="Hayes R.D."/>
            <person name="Graham S.W."/>
            <person name="Gunter L.E."/>
            <person name="McDaniel S.F."/>
            <person name="Hoernstein S.N.W."/>
            <person name="Larsson A."/>
            <person name="Li F.W."/>
            <person name="Perroud P.F."/>
            <person name="Phillips J."/>
            <person name="Ranjan P."/>
            <person name="Rokshar D.S."/>
            <person name="Rothfels C.J."/>
            <person name="Schneider L."/>
            <person name="Shu S."/>
            <person name="Stevenson D.W."/>
            <person name="Thummler F."/>
            <person name="Tillich M."/>
            <person name="Villarreal Aguilar J.C."/>
            <person name="Widiez T."/>
            <person name="Wong G.K."/>
            <person name="Wymore A."/>
            <person name="Zhang Y."/>
            <person name="Zimmer A.D."/>
            <person name="Quatrano R.S."/>
            <person name="Mayer K.F.X."/>
            <person name="Goodstein D."/>
            <person name="Casacuberta J.M."/>
            <person name="Vandepoele K."/>
            <person name="Reski R."/>
            <person name="Cuming A.C."/>
            <person name="Tuskan G.A."/>
            <person name="Maumus F."/>
            <person name="Salse J."/>
            <person name="Schmutz J."/>
            <person name="Rensing S.A."/>
        </authorList>
    </citation>
    <scope>NUCLEOTIDE SEQUENCE [LARGE SCALE GENOMIC DNA]</scope>
    <source>
        <strain evidence="3 4">cv. Gransden 2004</strain>
    </source>
</reference>
<proteinExistence type="predicted"/>
<name>A0A2K1J8E6_PHYPA</name>
<feature type="domain" description="Glycoside hydrolase family 19 catalytic" evidence="1">
    <location>
        <begin position="56"/>
        <end position="107"/>
    </location>
</feature>
<dbReference type="Proteomes" id="UP000006727">
    <property type="component" value="Chromosome 16"/>
</dbReference>
<dbReference type="PANTHER" id="PTHR22595:SF192">
    <property type="entry name" value="CHITIN-BINDING TYPE-1 DOMAIN-CONTAINING PROTEIN"/>
    <property type="match status" value="1"/>
</dbReference>
<dbReference type="Pfam" id="PF00182">
    <property type="entry name" value="Glyco_hydro_19"/>
    <property type="match status" value="1"/>
</dbReference>
<dbReference type="PANTHER" id="PTHR22595">
    <property type="entry name" value="CHITINASE-RELATED"/>
    <property type="match status" value="1"/>
</dbReference>
<keyword evidence="4" id="KW-1185">Reference proteome</keyword>
<evidence type="ECO:0000313" key="4">
    <source>
        <dbReference type="Proteomes" id="UP000006727"/>
    </source>
</evidence>
<reference evidence="3" key="3">
    <citation type="submission" date="2020-12" db="UniProtKB">
        <authorList>
            <consortium name="EnsemblPlants"/>
        </authorList>
    </citation>
    <scope>IDENTIFICATION</scope>
</reference>
<evidence type="ECO:0000313" key="2">
    <source>
        <dbReference type="EMBL" id="PNR37802.1"/>
    </source>
</evidence>
<dbReference type="Gene3D" id="1.10.530.10">
    <property type="match status" value="1"/>
</dbReference>
<dbReference type="AlphaFoldDB" id="A0A2K1J8E6"/>
<gene>
    <name evidence="2" type="ORF">PHYPA_020911</name>
</gene>
<dbReference type="GO" id="GO:0004568">
    <property type="term" value="F:chitinase activity"/>
    <property type="evidence" value="ECO:0007669"/>
    <property type="project" value="InterPro"/>
</dbReference>